<evidence type="ECO:0000313" key="1">
    <source>
        <dbReference type="EMBL" id="PCH35900.1"/>
    </source>
</evidence>
<organism evidence="1 2">
    <name type="scientific">Wolfiporia cocos (strain MD-104)</name>
    <name type="common">Brown rot fungus</name>
    <dbReference type="NCBI Taxonomy" id="742152"/>
    <lineage>
        <taxon>Eukaryota</taxon>
        <taxon>Fungi</taxon>
        <taxon>Dikarya</taxon>
        <taxon>Basidiomycota</taxon>
        <taxon>Agaricomycotina</taxon>
        <taxon>Agaricomycetes</taxon>
        <taxon>Polyporales</taxon>
        <taxon>Phaeolaceae</taxon>
        <taxon>Wolfiporia</taxon>
    </lineage>
</organism>
<dbReference type="Proteomes" id="UP000218811">
    <property type="component" value="Unassembled WGS sequence"/>
</dbReference>
<keyword evidence="2" id="KW-1185">Reference proteome</keyword>
<sequence length="255" mass="28602">MYPPTPSRISLLAFVPALPASVPQPILAAAPRAEPPARKGSARHTPLVTFSWVGLLLDKEELEELEEMLWSLSPTLYVRELLLAPAPLRYGTLVVSTGGHWTVTLLSGLADASLPTSGIENLIAFFGTTRTSGEELVGAQRRSGEARRGEVYLSGYMNCHDEREPWTAWRSHRRNWRNLANIGEMNHVFEIEGCVLASLRFPDIHFLPIDRPALLRQDSHVTSDYLHIMTGAGVLEGWMHYIWQFVSRELPGRIR</sequence>
<dbReference type="AlphaFoldDB" id="A0A2H3J0X1"/>
<dbReference type="STRING" id="742152.A0A2H3J0X1"/>
<proteinExistence type="predicted"/>
<gene>
    <name evidence="1" type="ORF">WOLCODRAFT_156601</name>
</gene>
<evidence type="ECO:0000313" key="2">
    <source>
        <dbReference type="Proteomes" id="UP000218811"/>
    </source>
</evidence>
<dbReference type="OrthoDB" id="630188at2759"/>
<protein>
    <submittedName>
        <fullName evidence="1">Uncharacterized protein</fullName>
    </submittedName>
</protein>
<name>A0A2H3J0X1_WOLCO</name>
<reference evidence="1 2" key="1">
    <citation type="journal article" date="2012" name="Science">
        <title>The Paleozoic origin of enzymatic lignin decomposition reconstructed from 31 fungal genomes.</title>
        <authorList>
            <person name="Floudas D."/>
            <person name="Binder M."/>
            <person name="Riley R."/>
            <person name="Barry K."/>
            <person name="Blanchette R.A."/>
            <person name="Henrissat B."/>
            <person name="Martinez A.T."/>
            <person name="Otillar R."/>
            <person name="Spatafora J.W."/>
            <person name="Yadav J.S."/>
            <person name="Aerts A."/>
            <person name="Benoit I."/>
            <person name="Boyd A."/>
            <person name="Carlson A."/>
            <person name="Copeland A."/>
            <person name="Coutinho P.M."/>
            <person name="de Vries R.P."/>
            <person name="Ferreira P."/>
            <person name="Findley K."/>
            <person name="Foster B."/>
            <person name="Gaskell J."/>
            <person name="Glotzer D."/>
            <person name="Gorecki P."/>
            <person name="Heitman J."/>
            <person name="Hesse C."/>
            <person name="Hori C."/>
            <person name="Igarashi K."/>
            <person name="Jurgens J.A."/>
            <person name="Kallen N."/>
            <person name="Kersten P."/>
            <person name="Kohler A."/>
            <person name="Kuees U."/>
            <person name="Kumar T.K.A."/>
            <person name="Kuo A."/>
            <person name="LaButti K."/>
            <person name="Larrondo L.F."/>
            <person name="Lindquist E."/>
            <person name="Ling A."/>
            <person name="Lombard V."/>
            <person name="Lucas S."/>
            <person name="Lundell T."/>
            <person name="Martin R."/>
            <person name="McLaughlin D.J."/>
            <person name="Morgenstern I."/>
            <person name="Morin E."/>
            <person name="Murat C."/>
            <person name="Nagy L.G."/>
            <person name="Nolan M."/>
            <person name="Ohm R.A."/>
            <person name="Patyshakuliyeva A."/>
            <person name="Rokas A."/>
            <person name="Ruiz-Duenas F.J."/>
            <person name="Sabat G."/>
            <person name="Salamov A."/>
            <person name="Samejima M."/>
            <person name="Schmutz J."/>
            <person name="Slot J.C."/>
            <person name="St John F."/>
            <person name="Stenlid J."/>
            <person name="Sun H."/>
            <person name="Sun S."/>
            <person name="Syed K."/>
            <person name="Tsang A."/>
            <person name="Wiebenga A."/>
            <person name="Young D."/>
            <person name="Pisabarro A."/>
            <person name="Eastwood D.C."/>
            <person name="Martin F."/>
            <person name="Cullen D."/>
            <person name="Grigoriev I.V."/>
            <person name="Hibbett D.S."/>
        </authorList>
    </citation>
    <scope>NUCLEOTIDE SEQUENCE [LARGE SCALE GENOMIC DNA]</scope>
    <source>
        <strain evidence="1 2">MD-104</strain>
    </source>
</reference>
<dbReference type="EMBL" id="KB467865">
    <property type="protein sequence ID" value="PCH35900.1"/>
    <property type="molecule type" value="Genomic_DNA"/>
</dbReference>
<accession>A0A2H3J0X1</accession>